<dbReference type="Gene3D" id="3.30.70.1660">
    <property type="match status" value="1"/>
</dbReference>
<name>A0A124FWT5_9BACT</name>
<dbReference type="EMBL" id="LGGO01000257">
    <property type="protein sequence ID" value="KUK75837.1"/>
    <property type="molecule type" value="Genomic_DNA"/>
</dbReference>
<dbReference type="Proteomes" id="UP000053904">
    <property type="component" value="Unassembled WGS sequence"/>
</dbReference>
<evidence type="ECO:0000313" key="6">
    <source>
        <dbReference type="Proteomes" id="UP000053904"/>
    </source>
</evidence>
<dbReference type="InterPro" id="IPR005139">
    <property type="entry name" value="PCRF"/>
</dbReference>
<reference evidence="6" key="1">
    <citation type="journal article" date="2015" name="MBio">
        <title>Genome-Resolved Metagenomic Analysis Reveals Roles for Candidate Phyla and Other Microbial Community Members in Biogeochemical Transformations in Oil Reservoirs.</title>
        <authorList>
            <person name="Hu P."/>
            <person name="Tom L."/>
            <person name="Singh A."/>
            <person name="Thomas B.C."/>
            <person name="Baker B.J."/>
            <person name="Piceno Y.M."/>
            <person name="Andersen G.L."/>
            <person name="Banfield J.F."/>
        </authorList>
    </citation>
    <scope>NUCLEOTIDE SEQUENCE [LARGE SCALE GENOMIC DNA]</scope>
</reference>
<accession>A0A124FWT5</accession>
<feature type="non-terminal residue" evidence="5">
    <location>
        <position position="306"/>
    </location>
</feature>
<evidence type="ECO:0000313" key="5">
    <source>
        <dbReference type="EMBL" id="KUK75837.1"/>
    </source>
</evidence>
<dbReference type="InterPro" id="IPR000352">
    <property type="entry name" value="Pep_chain_release_fac_I"/>
</dbReference>
<gene>
    <name evidence="5" type="ORF">XD93_1238</name>
</gene>
<keyword evidence="2" id="KW-0488">Methylation</keyword>
<dbReference type="GO" id="GO:0005737">
    <property type="term" value="C:cytoplasm"/>
    <property type="evidence" value="ECO:0007669"/>
    <property type="project" value="UniProtKB-ARBA"/>
</dbReference>
<proteinExistence type="inferred from homology"/>
<dbReference type="PANTHER" id="PTHR43116">
    <property type="entry name" value="PEPTIDE CHAIN RELEASE FACTOR 2"/>
    <property type="match status" value="1"/>
</dbReference>
<organism evidence="5 6">
    <name type="scientific">candidate division WS6 bacterium 34_10</name>
    <dbReference type="NCBI Taxonomy" id="1641389"/>
    <lineage>
        <taxon>Bacteria</taxon>
        <taxon>Candidatus Dojkabacteria</taxon>
    </lineage>
</organism>
<dbReference type="GO" id="GO:0003747">
    <property type="term" value="F:translation release factor activity"/>
    <property type="evidence" value="ECO:0007669"/>
    <property type="project" value="InterPro"/>
</dbReference>
<evidence type="ECO:0000259" key="4">
    <source>
        <dbReference type="PROSITE" id="PS00745"/>
    </source>
</evidence>
<comment type="similarity">
    <text evidence="1">Belongs to the prokaryotic/mitochondrial release factor family.</text>
</comment>
<dbReference type="PANTHER" id="PTHR43116:SF3">
    <property type="entry name" value="CLASS I PEPTIDE CHAIN RELEASE FACTOR"/>
    <property type="match status" value="1"/>
</dbReference>
<feature type="coiled-coil region" evidence="3">
    <location>
        <begin position="6"/>
        <end position="78"/>
    </location>
</feature>
<dbReference type="Gene3D" id="3.30.160.20">
    <property type="match status" value="1"/>
</dbReference>
<dbReference type="SMART" id="SM00937">
    <property type="entry name" value="PCRF"/>
    <property type="match status" value="1"/>
</dbReference>
<dbReference type="Pfam" id="PF00472">
    <property type="entry name" value="RF-1"/>
    <property type="match status" value="1"/>
</dbReference>
<keyword evidence="3" id="KW-0175">Coiled coil</keyword>
<sequence length="306" mass="34902">MEILTKKELENDKELLESIIDSLDLEKKKEIVQDLEKESIKEDFWKDTQRAQRVMKRLENLKSEIETAKKLTDDLTSLTELYGSAEDSEELLEDHADIHRRIKEFEKLKFLSGKYDNHDALLNIHAGQGGTESNDWSEMLLRMYQMYCDRKGWKYKVEEVESGSETGITHATMRITGEYVYGMLKKEHGTHRLVRISPYNAQGLRQTTFAGVEVVPVIEKVEKDIEIPESDIEFKAVRSGGPGGQSVNKTSSAVQITHIPTGITVHSSTHKSQAQNRENALSILKSKLARILEDERIEEIGKIKGD</sequence>
<dbReference type="Gene3D" id="1.20.58.410">
    <property type="entry name" value="Release factor"/>
    <property type="match status" value="1"/>
</dbReference>
<dbReference type="InterPro" id="IPR045853">
    <property type="entry name" value="Pep_chain_release_fac_I_sf"/>
</dbReference>
<evidence type="ECO:0000256" key="3">
    <source>
        <dbReference type="SAM" id="Coils"/>
    </source>
</evidence>
<dbReference type="AlphaFoldDB" id="A0A124FWT5"/>
<protein>
    <submittedName>
        <fullName evidence="5">Peptide chain release factor 2</fullName>
    </submittedName>
</protein>
<feature type="domain" description="Prokaryotic-type class I peptide chain release factors" evidence="4">
    <location>
        <begin position="238"/>
        <end position="254"/>
    </location>
</feature>
<evidence type="ECO:0000256" key="2">
    <source>
        <dbReference type="ARBA" id="ARBA00022481"/>
    </source>
</evidence>
<evidence type="ECO:0000256" key="1">
    <source>
        <dbReference type="ARBA" id="ARBA00010835"/>
    </source>
</evidence>
<dbReference type="SUPFAM" id="SSF75620">
    <property type="entry name" value="Release factor"/>
    <property type="match status" value="1"/>
</dbReference>
<comment type="caution">
    <text evidence="5">The sequence shown here is derived from an EMBL/GenBank/DDBJ whole genome shotgun (WGS) entry which is preliminary data.</text>
</comment>
<dbReference type="PROSITE" id="PS00745">
    <property type="entry name" value="RF_PROK_I"/>
    <property type="match status" value="1"/>
</dbReference>
<dbReference type="Pfam" id="PF03462">
    <property type="entry name" value="PCRF"/>
    <property type="match status" value="1"/>
</dbReference>